<dbReference type="HOGENOM" id="CLU_2574847_0_0_1"/>
<dbReference type="Proteomes" id="UP000054217">
    <property type="component" value="Unassembled WGS sequence"/>
</dbReference>
<dbReference type="AlphaFoldDB" id="A0A0C3N9N9"/>
<dbReference type="InParanoid" id="A0A0C3N9N9"/>
<evidence type="ECO:0000256" key="1">
    <source>
        <dbReference type="SAM" id="MobiDB-lite"/>
    </source>
</evidence>
<feature type="region of interest" description="Disordered" evidence="1">
    <location>
        <begin position="56"/>
        <end position="81"/>
    </location>
</feature>
<evidence type="ECO:0000313" key="2">
    <source>
        <dbReference type="EMBL" id="KIN92690.1"/>
    </source>
</evidence>
<sequence length="81" mass="8805">MFVQTRLYSNSLLASLNLRSAHQQAYENALFNPVELPTRSIVFAAPPGQRSNCVETGQLSDADNGISENSRHTALEGVNVS</sequence>
<reference evidence="3" key="2">
    <citation type="submission" date="2015-01" db="EMBL/GenBank/DDBJ databases">
        <title>Evolutionary Origins and Diversification of the Mycorrhizal Mutualists.</title>
        <authorList>
            <consortium name="DOE Joint Genome Institute"/>
            <consortium name="Mycorrhizal Genomics Consortium"/>
            <person name="Kohler A."/>
            <person name="Kuo A."/>
            <person name="Nagy L.G."/>
            <person name="Floudas D."/>
            <person name="Copeland A."/>
            <person name="Barry K.W."/>
            <person name="Cichocki N."/>
            <person name="Veneault-Fourrey C."/>
            <person name="LaButti K."/>
            <person name="Lindquist E.A."/>
            <person name="Lipzen A."/>
            <person name="Lundell T."/>
            <person name="Morin E."/>
            <person name="Murat C."/>
            <person name="Riley R."/>
            <person name="Ohm R."/>
            <person name="Sun H."/>
            <person name="Tunlid A."/>
            <person name="Henrissat B."/>
            <person name="Grigoriev I.V."/>
            <person name="Hibbett D.S."/>
            <person name="Martin F."/>
        </authorList>
    </citation>
    <scope>NUCLEOTIDE SEQUENCE [LARGE SCALE GENOMIC DNA]</scope>
    <source>
        <strain evidence="3">Marx 270</strain>
    </source>
</reference>
<dbReference type="EMBL" id="KN832479">
    <property type="protein sequence ID" value="KIN92690.1"/>
    <property type="molecule type" value="Genomic_DNA"/>
</dbReference>
<reference evidence="2 3" key="1">
    <citation type="submission" date="2014-04" db="EMBL/GenBank/DDBJ databases">
        <authorList>
            <consortium name="DOE Joint Genome Institute"/>
            <person name="Kuo A."/>
            <person name="Kohler A."/>
            <person name="Costa M.D."/>
            <person name="Nagy L.G."/>
            <person name="Floudas D."/>
            <person name="Copeland A."/>
            <person name="Barry K.W."/>
            <person name="Cichocki N."/>
            <person name="Veneault-Fourrey C."/>
            <person name="LaButti K."/>
            <person name="Lindquist E.A."/>
            <person name="Lipzen A."/>
            <person name="Lundell T."/>
            <person name="Morin E."/>
            <person name="Murat C."/>
            <person name="Sun H."/>
            <person name="Tunlid A."/>
            <person name="Henrissat B."/>
            <person name="Grigoriev I.V."/>
            <person name="Hibbett D.S."/>
            <person name="Martin F."/>
            <person name="Nordberg H.P."/>
            <person name="Cantor M.N."/>
            <person name="Hua S.X."/>
        </authorList>
    </citation>
    <scope>NUCLEOTIDE SEQUENCE [LARGE SCALE GENOMIC DNA]</scope>
    <source>
        <strain evidence="2 3">Marx 270</strain>
    </source>
</reference>
<name>A0A0C3N9N9_PISTI</name>
<keyword evidence="3" id="KW-1185">Reference proteome</keyword>
<proteinExistence type="predicted"/>
<gene>
    <name evidence="2" type="ORF">M404DRAFT_1009423</name>
</gene>
<organism evidence="2 3">
    <name type="scientific">Pisolithus tinctorius Marx 270</name>
    <dbReference type="NCBI Taxonomy" id="870435"/>
    <lineage>
        <taxon>Eukaryota</taxon>
        <taxon>Fungi</taxon>
        <taxon>Dikarya</taxon>
        <taxon>Basidiomycota</taxon>
        <taxon>Agaricomycotina</taxon>
        <taxon>Agaricomycetes</taxon>
        <taxon>Agaricomycetidae</taxon>
        <taxon>Boletales</taxon>
        <taxon>Sclerodermatineae</taxon>
        <taxon>Pisolithaceae</taxon>
        <taxon>Pisolithus</taxon>
    </lineage>
</organism>
<accession>A0A0C3N9N9</accession>
<evidence type="ECO:0000313" key="3">
    <source>
        <dbReference type="Proteomes" id="UP000054217"/>
    </source>
</evidence>
<protein>
    <submittedName>
        <fullName evidence="2">Uncharacterized protein</fullName>
    </submittedName>
</protein>